<reference evidence="3" key="1">
    <citation type="submission" date="2021-04" db="EMBL/GenBank/DDBJ databases">
        <title>First draft genome resource for Brassicaceae pathogens Fusarium oxysporum f. sp. raphani and Fusarium oxysporum f. sp. rapae.</title>
        <authorList>
            <person name="Asai S."/>
        </authorList>
    </citation>
    <scope>NUCLEOTIDE SEQUENCE</scope>
    <source>
        <strain evidence="3">Tf1208</strain>
    </source>
</reference>
<dbReference type="EMBL" id="JAELUQ010000004">
    <property type="protein sequence ID" value="KAG7415417.1"/>
    <property type="molecule type" value="Genomic_DNA"/>
</dbReference>
<feature type="region of interest" description="Disordered" evidence="2">
    <location>
        <begin position="304"/>
        <end position="324"/>
    </location>
</feature>
<accession>A0A8J5UCL8</accession>
<evidence type="ECO:0000313" key="3">
    <source>
        <dbReference type="EMBL" id="KAG7415417.1"/>
    </source>
</evidence>
<evidence type="ECO:0000256" key="1">
    <source>
        <dbReference type="ARBA" id="ARBA00023239"/>
    </source>
</evidence>
<dbReference type="PANTHER" id="PTHR43172:SF1">
    <property type="entry name" value="ADENYLOSUCCINATE LYASE"/>
    <property type="match status" value="1"/>
</dbReference>
<dbReference type="GO" id="GO:0070626">
    <property type="term" value="F:(S)-2-(5-amino-1-(5-phospho-D-ribosyl)imidazole-4-carboxamido) succinate lyase (fumarate-forming) activity"/>
    <property type="evidence" value="ECO:0007669"/>
    <property type="project" value="TreeGrafter"/>
</dbReference>
<proteinExistence type="predicted"/>
<name>A0A8J5UCL8_FUSOX</name>
<protein>
    <submittedName>
        <fullName evidence="3">Adenylosuccinate lyase</fullName>
    </submittedName>
</protein>
<evidence type="ECO:0000256" key="2">
    <source>
        <dbReference type="SAM" id="MobiDB-lite"/>
    </source>
</evidence>
<organism evidence="3 4">
    <name type="scientific">Fusarium oxysporum f. sp. rapae</name>
    <dbReference type="NCBI Taxonomy" id="485398"/>
    <lineage>
        <taxon>Eukaryota</taxon>
        <taxon>Fungi</taxon>
        <taxon>Dikarya</taxon>
        <taxon>Ascomycota</taxon>
        <taxon>Pezizomycotina</taxon>
        <taxon>Sordariomycetes</taxon>
        <taxon>Hypocreomycetidae</taxon>
        <taxon>Hypocreales</taxon>
        <taxon>Nectriaceae</taxon>
        <taxon>Fusarium</taxon>
        <taxon>Fusarium oxysporum species complex</taxon>
    </lineage>
</organism>
<dbReference type="AlphaFoldDB" id="A0A8J5UCL8"/>
<dbReference type="PANTHER" id="PTHR43172">
    <property type="entry name" value="ADENYLOSUCCINATE LYASE"/>
    <property type="match status" value="1"/>
</dbReference>
<gene>
    <name evidence="3" type="primary">Adsl</name>
    <name evidence="3" type="ORF">Forpe1208_v005671</name>
</gene>
<sequence>MSHAESSSAAVNRARNNHCEIERLFSRESRYSIWRNLWFWLAESQKELGIIYLVPIPDSYPPAFTEKRIDDEDLEQLRRCCNVWRYHVDTLQMRPLTPDHVLDLRAQFHFVTDIDAPRSEHWLNIGVTHEYTLENTEQILMSHALDILNTKLSMLLYRLQNFAMDHKSVHCLMYESDFDSPTYVTTIGERVAGWAKTLGEILWCFQKLRCSIGSAGSQPITQREQGNIAFLDKLSMLEHFEGDESKCERLDDLLRQKMGFDKCHAKDYFRYRSNTNGRLGRICHTLGDTALRIVEDLDHFDSGGQLVEKRPKGDGSPVTEEDPKFRQSPLLRIASDALIQVATTFKDPRVSKTHGEDEYIMARLFKHAARVIRVLQSIVEGLYYNSQNANTIKWLEMPFMMSGPLISRLTLRGEDPMTIMRHLRNIGLSVMNEPLERQTHRFLDRLMHHGFFNTHAVDIRNAVLSVQDVTHSERKVDEICGEHGIIDRRLQRYWGYIREMTAGEAQAQALLVIEPANGN</sequence>
<dbReference type="GO" id="GO:0005829">
    <property type="term" value="C:cytosol"/>
    <property type="evidence" value="ECO:0007669"/>
    <property type="project" value="TreeGrafter"/>
</dbReference>
<keyword evidence="1 3" id="KW-0456">Lyase</keyword>
<feature type="compositionally biased region" description="Basic and acidic residues" evidence="2">
    <location>
        <begin position="304"/>
        <end position="313"/>
    </location>
</feature>
<dbReference type="Proteomes" id="UP000694050">
    <property type="component" value="Unassembled WGS sequence"/>
</dbReference>
<dbReference type="GO" id="GO:0004018">
    <property type="term" value="F:N6-(1,2-dicarboxyethyl)AMP AMP-lyase (fumarate-forming) activity"/>
    <property type="evidence" value="ECO:0007669"/>
    <property type="project" value="TreeGrafter"/>
</dbReference>
<evidence type="ECO:0000313" key="4">
    <source>
        <dbReference type="Proteomes" id="UP000694050"/>
    </source>
</evidence>
<dbReference type="GO" id="GO:0044208">
    <property type="term" value="P:'de novo' AMP biosynthetic process"/>
    <property type="evidence" value="ECO:0007669"/>
    <property type="project" value="TreeGrafter"/>
</dbReference>
<comment type="caution">
    <text evidence="3">The sequence shown here is derived from an EMBL/GenBank/DDBJ whole genome shotgun (WGS) entry which is preliminary data.</text>
</comment>